<comment type="caution">
    <text evidence="1">The sequence shown here is derived from an EMBL/GenBank/DDBJ whole genome shotgun (WGS) entry which is preliminary data.</text>
</comment>
<accession>A0A848LBQ0</accession>
<proteinExistence type="predicted"/>
<sequence>MSGALARGRECRVSSSMAVPSVPGTWLPLSVEQRARWLAEACERHFARPTPWPADRPTGSVIVLPGRLIGDLSAFLCAMGEAVNGPGGYFGHDSMSLQDCCHGGFGVAPPFILRWEDAAVSRRALGHEAFRAWAGVQLRNRGYLDRDGRDWLIRRAREAGRGVGETLFEHIVAIVIAFGNTVEER</sequence>
<name>A0A848LBQ0_9BACT</name>
<dbReference type="SUPFAM" id="SSF52038">
    <property type="entry name" value="Barstar-related"/>
    <property type="match status" value="1"/>
</dbReference>
<evidence type="ECO:0000313" key="1">
    <source>
        <dbReference type="EMBL" id="NMO16470.1"/>
    </source>
</evidence>
<evidence type="ECO:0008006" key="3">
    <source>
        <dbReference type="Google" id="ProtNLM"/>
    </source>
</evidence>
<reference evidence="1 2" key="1">
    <citation type="submission" date="2020-04" db="EMBL/GenBank/DDBJ databases">
        <title>Draft genome of Pyxidicoccus fallax type strain.</title>
        <authorList>
            <person name="Whitworth D.E."/>
        </authorList>
    </citation>
    <scope>NUCLEOTIDE SEQUENCE [LARGE SCALE GENOMIC DNA]</scope>
    <source>
        <strain evidence="1 2">DSM 14698</strain>
    </source>
</reference>
<keyword evidence="2" id="KW-1185">Reference proteome</keyword>
<dbReference type="Gene3D" id="3.30.370.10">
    <property type="entry name" value="Barstar-like"/>
    <property type="match status" value="1"/>
</dbReference>
<organism evidence="1 2">
    <name type="scientific">Pyxidicoccus fallax</name>
    <dbReference type="NCBI Taxonomy" id="394095"/>
    <lineage>
        <taxon>Bacteria</taxon>
        <taxon>Pseudomonadati</taxon>
        <taxon>Myxococcota</taxon>
        <taxon>Myxococcia</taxon>
        <taxon>Myxococcales</taxon>
        <taxon>Cystobacterineae</taxon>
        <taxon>Myxococcaceae</taxon>
        <taxon>Pyxidicoccus</taxon>
    </lineage>
</organism>
<dbReference type="AlphaFoldDB" id="A0A848LBQ0"/>
<dbReference type="InterPro" id="IPR035905">
    <property type="entry name" value="Barstar-like_sf"/>
</dbReference>
<gene>
    <name evidence="1" type="ORF">HG543_16630</name>
</gene>
<dbReference type="Proteomes" id="UP000518300">
    <property type="component" value="Unassembled WGS sequence"/>
</dbReference>
<dbReference type="EMBL" id="JABBJJ010000068">
    <property type="protein sequence ID" value="NMO16470.1"/>
    <property type="molecule type" value="Genomic_DNA"/>
</dbReference>
<evidence type="ECO:0000313" key="2">
    <source>
        <dbReference type="Proteomes" id="UP000518300"/>
    </source>
</evidence>
<protein>
    <recommendedName>
        <fullName evidence="3">Barstar (barnase inhibitor) domain-containing protein</fullName>
    </recommendedName>
</protein>